<dbReference type="SUPFAM" id="SSF56801">
    <property type="entry name" value="Acetyl-CoA synthetase-like"/>
    <property type="match status" value="1"/>
</dbReference>
<dbReference type="GO" id="GO:0010124">
    <property type="term" value="P:phenylacetate catabolic process"/>
    <property type="evidence" value="ECO:0007669"/>
    <property type="project" value="InterPro"/>
</dbReference>
<evidence type="ECO:0000259" key="1">
    <source>
        <dbReference type="Pfam" id="PF00501"/>
    </source>
</evidence>
<dbReference type="Proteomes" id="UP000005435">
    <property type="component" value="Chromosome"/>
</dbReference>
<dbReference type="CDD" id="cd05913">
    <property type="entry name" value="PaaK"/>
    <property type="match status" value="1"/>
</dbReference>
<evidence type="ECO:0000313" key="4">
    <source>
        <dbReference type="Proteomes" id="UP000005435"/>
    </source>
</evidence>
<dbReference type="Gene3D" id="3.40.50.12780">
    <property type="entry name" value="N-terminal domain of ligase-like"/>
    <property type="match status" value="1"/>
</dbReference>
<evidence type="ECO:0000259" key="2">
    <source>
        <dbReference type="Pfam" id="PF14535"/>
    </source>
</evidence>
<gene>
    <name evidence="3" type="ordered locus">Clocl_2724</name>
</gene>
<dbReference type="OrthoDB" id="580775at2"/>
<dbReference type="eggNOG" id="COG1541">
    <property type="taxonomic scope" value="Bacteria"/>
</dbReference>
<dbReference type="InterPro" id="IPR011880">
    <property type="entry name" value="PA_CoA_ligase"/>
</dbReference>
<dbReference type="InterPro" id="IPR028154">
    <property type="entry name" value="AMP-dep_Lig_C"/>
</dbReference>
<keyword evidence="4" id="KW-1185">Reference proteome</keyword>
<evidence type="ECO:0000313" key="3">
    <source>
        <dbReference type="EMBL" id="AEV69281.1"/>
    </source>
</evidence>
<dbReference type="Pfam" id="PF14535">
    <property type="entry name" value="AMP-binding_C_2"/>
    <property type="match status" value="1"/>
</dbReference>
<sequence>MGSKLYWNEEIETISREELEKLQESLLKEHLALAYNKSEYYRQSFDNAGVRPEDFKKLSDLSKFPFVNKYIERERQLEKPLLGDMIAVDEEEVVFVSASSGSTGVPTLSPFTKRDFEEFQDVQSRLFWAAGMRPKDRYVHALNFTLFVGGPDVIGAQNLGALCIWAGAIPSDRLLFILKEFQPTVIWTTPSYAWYLGETAKKQGIDPAKDLAINRIIVAGEPGGSIDATREAIEGLWDAKVYDFYGISDIFGACAGMCSERNGLHLAEDHILVEVIDPETLEPVPDGERGEIVLTTLRKTARPMIRFRTGDIGTVNKERCACGRTHARINITGRLDDMLIVSGVNVFPSDIEFVVRNMSELSGEYRITAFTENFTNKFKVEVERAIGNDEDSEALAQKVSAAIKTRIGVKPKEVIVLQNGELPRATHKAKRLIDLRQKA</sequence>
<feature type="domain" description="AMP-dependent synthetase/ligase" evidence="1">
    <location>
        <begin position="65"/>
        <end position="294"/>
    </location>
</feature>
<name>G8M2C2_ACECE</name>
<dbReference type="GO" id="GO:0047475">
    <property type="term" value="F:phenylacetate-CoA ligase activity"/>
    <property type="evidence" value="ECO:0007669"/>
    <property type="project" value="InterPro"/>
</dbReference>
<dbReference type="Gene3D" id="3.30.300.30">
    <property type="match status" value="1"/>
</dbReference>
<dbReference type="HOGENOM" id="CLU_035301_1_2_9"/>
<accession>G8M2C2</accession>
<dbReference type="InterPro" id="IPR000873">
    <property type="entry name" value="AMP-dep_synth/lig_dom"/>
</dbReference>
<dbReference type="KEGG" id="ccl:Clocl_2724"/>
<dbReference type="PANTHER" id="PTHR43845">
    <property type="entry name" value="BLR5969 PROTEIN"/>
    <property type="match status" value="1"/>
</dbReference>
<protein>
    <submittedName>
        <fullName evidence="3">Coenzyme F390 synthetase</fullName>
    </submittedName>
</protein>
<reference evidence="3 4" key="2">
    <citation type="journal article" date="2012" name="Stand. Genomic Sci.">
        <title>Complete Genome Sequence of Clostridium clariflavum DSM 19732.</title>
        <authorList>
            <person name="Izquierdo J.A."/>
            <person name="Goodwin L."/>
            <person name="Davenport K.W."/>
            <person name="Teshima H."/>
            <person name="Bruce D."/>
            <person name="Detter C."/>
            <person name="Tapia R."/>
            <person name="Han S."/>
            <person name="Land M."/>
            <person name="Hauser L."/>
            <person name="Jeffries C.D."/>
            <person name="Han J."/>
            <person name="Pitluck S."/>
            <person name="Nolan M."/>
            <person name="Chen A."/>
            <person name="Huntemann M."/>
            <person name="Mavromatis K."/>
            <person name="Mikhailova N."/>
            <person name="Liolios K."/>
            <person name="Woyke T."/>
            <person name="Lynd L.R."/>
        </authorList>
    </citation>
    <scope>NUCLEOTIDE SEQUENCE [LARGE SCALE GENOMIC DNA]</scope>
    <source>
        <strain evidence="4">DSM 19732 / NBRC 101661 / EBR45</strain>
    </source>
</reference>
<feature type="domain" description="AMP-dependent ligase C-terminal" evidence="2">
    <location>
        <begin position="343"/>
        <end position="436"/>
    </location>
</feature>
<reference evidence="4" key="1">
    <citation type="submission" date="2011-12" db="EMBL/GenBank/DDBJ databases">
        <title>Complete sequence of Clostridium clariflavum DSM 19732.</title>
        <authorList>
            <consortium name="US DOE Joint Genome Institute"/>
            <person name="Lucas S."/>
            <person name="Han J."/>
            <person name="Lapidus A."/>
            <person name="Cheng J.-F."/>
            <person name="Goodwin L."/>
            <person name="Pitluck S."/>
            <person name="Peters L."/>
            <person name="Teshima H."/>
            <person name="Detter J.C."/>
            <person name="Han C."/>
            <person name="Tapia R."/>
            <person name="Land M."/>
            <person name="Hauser L."/>
            <person name="Kyrpides N."/>
            <person name="Ivanova N."/>
            <person name="Pagani I."/>
            <person name="Kitzmiller T."/>
            <person name="Lynd L."/>
            <person name="Izquierdo J."/>
            <person name="Woyke T."/>
        </authorList>
    </citation>
    <scope>NUCLEOTIDE SEQUENCE [LARGE SCALE GENOMIC DNA]</scope>
    <source>
        <strain evidence="4">DSM 19732 / NBRC 101661 / EBR45</strain>
    </source>
</reference>
<dbReference type="PANTHER" id="PTHR43845:SF1">
    <property type="entry name" value="BLR5969 PROTEIN"/>
    <property type="match status" value="1"/>
</dbReference>
<dbReference type="AlphaFoldDB" id="G8M2C2"/>
<dbReference type="RefSeq" id="WP_014255834.1">
    <property type="nucleotide sequence ID" value="NC_016627.1"/>
</dbReference>
<dbReference type="InterPro" id="IPR042099">
    <property type="entry name" value="ANL_N_sf"/>
</dbReference>
<dbReference type="STRING" id="720554.Clocl_2724"/>
<organism evidence="3 4">
    <name type="scientific">Acetivibrio clariflavus (strain DSM 19732 / NBRC 101661 / EBR45)</name>
    <name type="common">Clostridium clariflavum</name>
    <dbReference type="NCBI Taxonomy" id="720554"/>
    <lineage>
        <taxon>Bacteria</taxon>
        <taxon>Bacillati</taxon>
        <taxon>Bacillota</taxon>
        <taxon>Clostridia</taxon>
        <taxon>Eubacteriales</taxon>
        <taxon>Oscillospiraceae</taxon>
        <taxon>Acetivibrio</taxon>
    </lineage>
</organism>
<proteinExistence type="predicted"/>
<dbReference type="EMBL" id="CP003065">
    <property type="protein sequence ID" value="AEV69281.1"/>
    <property type="molecule type" value="Genomic_DNA"/>
</dbReference>
<dbReference type="Pfam" id="PF00501">
    <property type="entry name" value="AMP-binding"/>
    <property type="match status" value="1"/>
</dbReference>
<dbReference type="InterPro" id="IPR045851">
    <property type="entry name" value="AMP-bd_C_sf"/>
</dbReference>